<dbReference type="PROSITE" id="PS51904">
    <property type="entry name" value="GLYCOSYL_HYDROL_F25_2"/>
    <property type="match status" value="1"/>
</dbReference>
<dbReference type="InterPro" id="IPR018337">
    <property type="entry name" value="Cell_wall/Cho-bd_repeat"/>
</dbReference>
<dbReference type="InterPro" id="IPR002053">
    <property type="entry name" value="Glyco_hydro_25"/>
</dbReference>
<dbReference type="RefSeq" id="WP_243176217.1">
    <property type="nucleotide sequence ID" value="NZ_BAABXL010000001.1"/>
</dbReference>
<evidence type="ECO:0000313" key="5">
    <source>
        <dbReference type="EMBL" id="GAA6270058.1"/>
    </source>
</evidence>
<keyword evidence="3" id="KW-0378">Hydrolase</keyword>
<reference evidence="5 6" key="1">
    <citation type="submission" date="2024-04" db="EMBL/GenBank/DDBJ databases">
        <title>Defined microbial consortia suppress multidrug-resistant proinflammatory Enterobacteriaceae via ecological control.</title>
        <authorList>
            <person name="Furuichi M."/>
            <person name="Kawaguchi T."/>
            <person name="Pust M."/>
            <person name="Yasuma K."/>
            <person name="Plichta D."/>
            <person name="Hasegawa N."/>
            <person name="Ohya T."/>
            <person name="Bhattarai S."/>
            <person name="Sasajima S."/>
            <person name="Aoto Y."/>
            <person name="Tuganbaev T."/>
            <person name="Yaginuma M."/>
            <person name="Ueda M."/>
            <person name="Okahashi N."/>
            <person name="Amafuji K."/>
            <person name="Kiridooshi Y."/>
            <person name="Sugita K."/>
            <person name="Strazar M."/>
            <person name="Skelly A."/>
            <person name="Suda W."/>
            <person name="Hattori M."/>
            <person name="Nakamoto N."/>
            <person name="Caballero S."/>
            <person name="Norman J."/>
            <person name="Olle B."/>
            <person name="Tanoue T."/>
            <person name="Arita M."/>
            <person name="Bucci V."/>
            <person name="Atarashi K."/>
            <person name="Xavier R."/>
            <person name="Honda K."/>
        </authorList>
    </citation>
    <scope>NUCLEOTIDE SEQUENCE [LARGE SCALE GENOMIC DNA]</scope>
    <source>
        <strain evidence="6">f13</strain>
    </source>
</reference>
<comment type="caution">
    <text evidence="5">The sequence shown here is derived from an EMBL/GenBank/DDBJ whole genome shotgun (WGS) entry which is preliminary data.</text>
</comment>
<gene>
    <name evidence="5" type="ORF">F130042H8_31180</name>
</gene>
<dbReference type="SUPFAM" id="SSF69360">
    <property type="entry name" value="Cell wall binding repeat"/>
    <property type="match status" value="1"/>
</dbReference>
<proteinExistence type="inferred from homology"/>
<comment type="similarity">
    <text evidence="1">Belongs to the glycosyl hydrolase 25 family.</text>
</comment>
<dbReference type="PANTHER" id="PTHR34135">
    <property type="entry name" value="LYSOZYME"/>
    <property type="match status" value="1"/>
</dbReference>
<keyword evidence="4" id="KW-0326">Glycosidase</keyword>
<evidence type="ECO:0000313" key="6">
    <source>
        <dbReference type="Proteomes" id="UP001600894"/>
    </source>
</evidence>
<dbReference type="SMART" id="SM00641">
    <property type="entry name" value="Glyco_25"/>
    <property type="match status" value="1"/>
</dbReference>
<accession>A0ABQ0B194</accession>
<evidence type="ECO:0000256" key="4">
    <source>
        <dbReference type="ARBA" id="ARBA00023295"/>
    </source>
</evidence>
<evidence type="ECO:0000256" key="1">
    <source>
        <dbReference type="ARBA" id="ARBA00010646"/>
    </source>
</evidence>
<evidence type="ECO:0000256" key="2">
    <source>
        <dbReference type="ARBA" id="ARBA00022737"/>
    </source>
</evidence>
<dbReference type="PANTHER" id="PTHR34135:SF2">
    <property type="entry name" value="LYSOZYME"/>
    <property type="match status" value="1"/>
</dbReference>
<dbReference type="Gene3D" id="2.10.270.10">
    <property type="entry name" value="Cholin Binding"/>
    <property type="match status" value="1"/>
</dbReference>
<organism evidence="5 6">
    <name type="scientific">Enterocloster alcoholdehydrogenati</name>
    <dbReference type="NCBI Taxonomy" id="2547410"/>
    <lineage>
        <taxon>Bacteria</taxon>
        <taxon>Bacillati</taxon>
        <taxon>Bacillota</taxon>
        <taxon>Clostridia</taxon>
        <taxon>Lachnospirales</taxon>
        <taxon>Lachnospiraceae</taxon>
        <taxon>Enterocloster</taxon>
    </lineage>
</organism>
<name>A0ABQ0B194_9FIRM</name>
<dbReference type="InterPro" id="IPR018077">
    <property type="entry name" value="Glyco_hydro_fam25_subgr"/>
</dbReference>
<dbReference type="Gene3D" id="3.20.20.80">
    <property type="entry name" value="Glycosidases"/>
    <property type="match status" value="1"/>
</dbReference>
<dbReference type="SUPFAM" id="SSF51445">
    <property type="entry name" value="(Trans)glycosidases"/>
    <property type="match status" value="1"/>
</dbReference>
<keyword evidence="2" id="KW-0677">Repeat</keyword>
<dbReference type="Proteomes" id="UP001600894">
    <property type="component" value="Unassembled WGS sequence"/>
</dbReference>
<dbReference type="InterPro" id="IPR017853">
    <property type="entry name" value="GH"/>
</dbReference>
<dbReference type="Pfam" id="PF01183">
    <property type="entry name" value="Glyco_hydro_25"/>
    <property type="match status" value="1"/>
</dbReference>
<dbReference type="Pfam" id="PF01473">
    <property type="entry name" value="Choline_bind_1"/>
    <property type="match status" value="3"/>
</dbReference>
<protein>
    <submittedName>
        <fullName evidence="5">Uncharacterized protein</fullName>
    </submittedName>
</protein>
<dbReference type="EMBL" id="BAABXL010000001">
    <property type="protein sequence ID" value="GAA6270058.1"/>
    <property type="molecule type" value="Genomic_DNA"/>
</dbReference>
<keyword evidence="6" id="KW-1185">Reference proteome</keyword>
<evidence type="ECO:0000256" key="3">
    <source>
        <dbReference type="ARBA" id="ARBA00022801"/>
    </source>
</evidence>
<sequence length="311" mass="35572">MEIWGLDVSSFQGTVNWNKVAAAGYRYAVLRCIARVGTDSQFERNYTQARTAGLKVGVYVFSYALTEMQAVKEAERAAALLNGRILELPIYLDLEWEEQRRLGKQKLTAVAQAFLQTIRNHTSYMVGIYCNTDWYHNILDTDALPYDYWIASYGDNDGRPDKRPSIKNMAAWQYTSQGIVPGISGRADLDIFYKEYGKPQTAEKKTGWQQENGGWRYYLGNTGEPVRNDWYRDNGRWYWFNGAGMMETAVWYKYQGSWYYLGADGAMAKGQQTIDGKWYIMGEDGRMVTEPVTLTPDQDGALLWPGLADIK</sequence>